<dbReference type="CDD" id="cd02966">
    <property type="entry name" value="TlpA_like_family"/>
    <property type="match status" value="1"/>
</dbReference>
<dbReference type="InterPro" id="IPR013766">
    <property type="entry name" value="Thioredoxin_domain"/>
</dbReference>
<dbReference type="PANTHER" id="PTHR42852:SF13">
    <property type="entry name" value="PROTEIN DIPZ"/>
    <property type="match status" value="1"/>
</dbReference>
<name>A0A0K8QMS9_9GAMM</name>
<organism evidence="4">
    <name type="scientific">Mizugakiibacter sediminis</name>
    <dbReference type="NCBI Taxonomy" id="1475481"/>
    <lineage>
        <taxon>Bacteria</taxon>
        <taxon>Pseudomonadati</taxon>
        <taxon>Pseudomonadota</taxon>
        <taxon>Gammaproteobacteria</taxon>
        <taxon>Lysobacterales</taxon>
        <taxon>Rhodanobacteraceae</taxon>
        <taxon>Mizugakiibacter</taxon>
    </lineage>
</organism>
<dbReference type="EMBL" id="DF952385">
    <property type="protein sequence ID" value="GAN45765.1"/>
    <property type="molecule type" value="Genomic_DNA"/>
</dbReference>
<dbReference type="InterPro" id="IPR000866">
    <property type="entry name" value="AhpC/TSA"/>
</dbReference>
<feature type="domain" description="Thioredoxin" evidence="2">
    <location>
        <begin position="63"/>
        <end position="204"/>
    </location>
</feature>
<reference evidence="4" key="2">
    <citation type="submission" date="2015-08" db="EMBL/GenBank/DDBJ databases">
        <title>Complete DNA Sequence of Pseudomonas syringae pv. actinidiae, the Causal Agent of Kiwifruit Canker Disease.</title>
        <authorList>
            <person name="Rikkerink E.H.A."/>
            <person name="Fineran P.C."/>
        </authorList>
    </citation>
    <scope>NUCLEOTIDE SEQUENCE</scope>
    <source>
        <strain evidence="4">SkMP5</strain>
    </source>
</reference>
<dbReference type="InterPro" id="IPR017937">
    <property type="entry name" value="Thioredoxin_CS"/>
</dbReference>
<evidence type="ECO:0000313" key="4">
    <source>
        <dbReference type="EMBL" id="GAP66205.1"/>
    </source>
</evidence>
<dbReference type="PROSITE" id="PS00194">
    <property type="entry name" value="THIOREDOXIN_1"/>
    <property type="match status" value="1"/>
</dbReference>
<evidence type="ECO:0000313" key="5">
    <source>
        <dbReference type="Proteomes" id="UP000253740"/>
    </source>
</evidence>
<dbReference type="Pfam" id="PF00578">
    <property type="entry name" value="AhpC-TSA"/>
    <property type="match status" value="1"/>
</dbReference>
<evidence type="ECO:0000259" key="2">
    <source>
        <dbReference type="PROSITE" id="PS51352"/>
    </source>
</evidence>
<reference evidence="3" key="1">
    <citation type="submission" date="2015-03" db="EMBL/GenBank/DDBJ databases">
        <title>Draft genome sequence of Mizugakiibacter sediminis skMP5.</title>
        <authorList>
            <person name="Watanabe T."/>
            <person name="Kojima H."/>
            <person name="Fukui M."/>
        </authorList>
    </citation>
    <scope>NUCLEOTIDE SEQUENCE</scope>
    <source>
        <strain evidence="3">SkMP5</strain>
    </source>
</reference>
<dbReference type="HOGENOM" id="CLU_1287654_0_0_6"/>
<dbReference type="STRING" id="1475481.GCA_000953855_01537"/>
<sequence length="214" mass="23321">MRRDMVRIRRAAGRIALPARRASAGFALAARKVRAAAPVMLGLVLAEASPMRRLLLSLLLLLPSLSFAAQERALPWTGAGANGEEIRFDPDHLERPAILLFWATWCPYCKALMPHVQAVYDAAGRDKLDVYAIDIKDDGDPVAELKARHQTFTLVRDGDAIAARYGVIGTPGLFLVARDGRIVYTRVGGSRPEQVEAALRQALGLPPAVPPARR</sequence>
<dbReference type="GO" id="GO:0016209">
    <property type="term" value="F:antioxidant activity"/>
    <property type="evidence" value="ECO:0007669"/>
    <property type="project" value="InterPro"/>
</dbReference>
<accession>A0A0K8QMS9</accession>
<keyword evidence="5" id="KW-1185">Reference proteome</keyword>
<dbReference type="AlphaFoldDB" id="A0A0K8QMS9"/>
<dbReference type="Proteomes" id="UP000253740">
    <property type="component" value="Unassembled WGS sequence"/>
</dbReference>
<protein>
    <submittedName>
        <fullName evidence="4">Redoxin</fullName>
    </submittedName>
</protein>
<gene>
    <name evidence="3" type="ORF">MBSD_2320</name>
    <name evidence="4" type="ORF">MBSD_n1508</name>
</gene>
<proteinExistence type="predicted"/>
<dbReference type="InterPro" id="IPR050553">
    <property type="entry name" value="Thioredoxin_ResA/DsbE_sf"/>
</dbReference>
<evidence type="ECO:0000256" key="1">
    <source>
        <dbReference type="ARBA" id="ARBA00023284"/>
    </source>
</evidence>
<dbReference type="GO" id="GO:0015036">
    <property type="term" value="F:disulfide oxidoreductase activity"/>
    <property type="evidence" value="ECO:0007669"/>
    <property type="project" value="UniProtKB-ARBA"/>
</dbReference>
<dbReference type="Gene3D" id="3.40.30.10">
    <property type="entry name" value="Glutaredoxin"/>
    <property type="match status" value="1"/>
</dbReference>
<dbReference type="EMBL" id="DF970195">
    <property type="protein sequence ID" value="GAP66205.1"/>
    <property type="molecule type" value="Genomic_DNA"/>
</dbReference>
<dbReference type="InterPro" id="IPR036249">
    <property type="entry name" value="Thioredoxin-like_sf"/>
</dbReference>
<keyword evidence="1" id="KW-0676">Redox-active center</keyword>
<dbReference type="OrthoDB" id="9796554at2"/>
<dbReference type="SUPFAM" id="SSF52833">
    <property type="entry name" value="Thioredoxin-like"/>
    <property type="match status" value="1"/>
</dbReference>
<evidence type="ECO:0000313" key="3">
    <source>
        <dbReference type="EMBL" id="GAN45765.1"/>
    </source>
</evidence>
<dbReference type="PANTHER" id="PTHR42852">
    <property type="entry name" value="THIOL:DISULFIDE INTERCHANGE PROTEIN DSBE"/>
    <property type="match status" value="1"/>
</dbReference>
<dbReference type="PROSITE" id="PS51352">
    <property type="entry name" value="THIOREDOXIN_2"/>
    <property type="match status" value="1"/>
</dbReference>